<keyword evidence="3" id="KW-0808">Transferase</keyword>
<gene>
    <name evidence="4" type="ORF">METZ01_LOCUS374974</name>
</gene>
<dbReference type="PANTHER" id="PTHR31760">
    <property type="entry name" value="S-ADENOSYL-L-METHIONINE-DEPENDENT METHYLTRANSFERASES SUPERFAMILY PROTEIN"/>
    <property type="match status" value="1"/>
</dbReference>
<name>A0A382TJ43_9ZZZZ</name>
<sequence length="157" mass="18003">PMKLLYPEFNLKLVESSKKKCQFLENILEKLNCNNVIVENSRIEDIGFGEDREKYDLVLSRALAKLPSLAELTIPFSKIGGSIITVKGSYPKKEIKESEYIARLLGINKTHFNKVSLPINIKEDFFVIWDKKEKTPNGFPRKNGIPQKKPIINELIN</sequence>
<dbReference type="EMBL" id="UINC01137024">
    <property type="protein sequence ID" value="SVD22120.1"/>
    <property type="molecule type" value="Genomic_DNA"/>
</dbReference>
<evidence type="ECO:0000313" key="4">
    <source>
        <dbReference type="EMBL" id="SVD22120.1"/>
    </source>
</evidence>
<evidence type="ECO:0000256" key="1">
    <source>
        <dbReference type="ARBA" id="ARBA00022490"/>
    </source>
</evidence>
<keyword evidence="1" id="KW-0963">Cytoplasm</keyword>
<dbReference type="Gene3D" id="3.40.50.150">
    <property type="entry name" value="Vaccinia Virus protein VP39"/>
    <property type="match status" value="1"/>
</dbReference>
<organism evidence="4">
    <name type="scientific">marine metagenome</name>
    <dbReference type="NCBI Taxonomy" id="408172"/>
    <lineage>
        <taxon>unclassified sequences</taxon>
        <taxon>metagenomes</taxon>
        <taxon>ecological metagenomes</taxon>
    </lineage>
</organism>
<evidence type="ECO:0000256" key="2">
    <source>
        <dbReference type="ARBA" id="ARBA00022552"/>
    </source>
</evidence>
<keyword evidence="2" id="KW-0698">rRNA processing</keyword>
<protein>
    <recommendedName>
        <fullName evidence="5">16S rRNA (Guanine(527)-N(7))-methyltransferase RsmG</fullName>
    </recommendedName>
</protein>
<dbReference type="GO" id="GO:0070043">
    <property type="term" value="F:rRNA (guanine-N7-)-methyltransferase activity"/>
    <property type="evidence" value="ECO:0007669"/>
    <property type="project" value="TreeGrafter"/>
</dbReference>
<dbReference type="InterPro" id="IPR003682">
    <property type="entry name" value="rRNA_ssu_MeTfrase_G"/>
</dbReference>
<evidence type="ECO:0000256" key="3">
    <source>
        <dbReference type="ARBA" id="ARBA00022679"/>
    </source>
</evidence>
<proteinExistence type="predicted"/>
<dbReference type="Pfam" id="PF02527">
    <property type="entry name" value="GidB"/>
    <property type="match status" value="1"/>
</dbReference>
<dbReference type="PANTHER" id="PTHR31760:SF0">
    <property type="entry name" value="S-ADENOSYL-L-METHIONINE-DEPENDENT METHYLTRANSFERASES SUPERFAMILY PROTEIN"/>
    <property type="match status" value="1"/>
</dbReference>
<dbReference type="GO" id="GO:0005829">
    <property type="term" value="C:cytosol"/>
    <property type="evidence" value="ECO:0007669"/>
    <property type="project" value="TreeGrafter"/>
</dbReference>
<reference evidence="4" key="1">
    <citation type="submission" date="2018-05" db="EMBL/GenBank/DDBJ databases">
        <authorList>
            <person name="Lanie J.A."/>
            <person name="Ng W.-L."/>
            <person name="Kazmierczak K.M."/>
            <person name="Andrzejewski T.M."/>
            <person name="Davidsen T.M."/>
            <person name="Wayne K.J."/>
            <person name="Tettelin H."/>
            <person name="Glass J.I."/>
            <person name="Rusch D."/>
            <person name="Podicherti R."/>
            <person name="Tsui H.-C.T."/>
            <person name="Winkler M.E."/>
        </authorList>
    </citation>
    <scope>NUCLEOTIDE SEQUENCE</scope>
</reference>
<dbReference type="AlphaFoldDB" id="A0A382TJ43"/>
<evidence type="ECO:0008006" key="5">
    <source>
        <dbReference type="Google" id="ProtNLM"/>
    </source>
</evidence>
<accession>A0A382TJ43</accession>
<dbReference type="SUPFAM" id="SSF53335">
    <property type="entry name" value="S-adenosyl-L-methionine-dependent methyltransferases"/>
    <property type="match status" value="1"/>
</dbReference>
<feature type="non-terminal residue" evidence="4">
    <location>
        <position position="1"/>
    </location>
</feature>
<dbReference type="InterPro" id="IPR029063">
    <property type="entry name" value="SAM-dependent_MTases_sf"/>
</dbReference>